<protein>
    <recommendedName>
        <fullName evidence="3">STAS domain-containing protein</fullName>
    </recommendedName>
</protein>
<evidence type="ECO:0008006" key="3">
    <source>
        <dbReference type="Google" id="ProtNLM"/>
    </source>
</evidence>
<gene>
    <name evidence="1" type="ORF">GY22_14205</name>
</gene>
<sequence length="121" mass="12747">MSDPKLSVLVRVDLDGRRLRLIVTGCLSAANQQALHPVIERARTLTPAAEVLVDLTAGGPPEPAAVALLRAGIDQQCRDRPGGRVDLVLPEPDATTDQRPRAGGVLLSGTGRAARAGWEAR</sequence>
<dbReference type="AlphaFoldDB" id="A0A0A6VPP0"/>
<dbReference type="EMBL" id="JSUH01000014">
    <property type="protein sequence ID" value="KHD96616.1"/>
    <property type="molecule type" value="Genomic_DNA"/>
</dbReference>
<organism evidence="1 2">
    <name type="scientific">Kocuria rosea subsp. polaris</name>
    <dbReference type="NCBI Taxonomy" id="136273"/>
    <lineage>
        <taxon>Bacteria</taxon>
        <taxon>Bacillati</taxon>
        <taxon>Actinomycetota</taxon>
        <taxon>Actinomycetes</taxon>
        <taxon>Micrococcales</taxon>
        <taxon>Micrococcaceae</taxon>
        <taxon>Kocuria</taxon>
    </lineage>
</organism>
<dbReference type="RefSeq" id="WP_035929040.1">
    <property type="nucleotide sequence ID" value="NZ_JSUH01000014.1"/>
</dbReference>
<evidence type="ECO:0000313" key="2">
    <source>
        <dbReference type="Proteomes" id="UP000030466"/>
    </source>
</evidence>
<accession>A0A0A6VPP0</accession>
<evidence type="ECO:0000313" key="1">
    <source>
        <dbReference type="EMBL" id="KHD96616.1"/>
    </source>
</evidence>
<reference evidence="1 2" key="1">
    <citation type="journal article" date="2003" name="Int. J. Syst. Evol. Microbiol.">
        <title>Kocuria polaris sp. nov., an orange-pigmented psychrophilic bacterium isolated from an Antarctic cyanobacterial mat sample.</title>
        <authorList>
            <person name="Reddy G.S."/>
            <person name="Prakash J.S."/>
            <person name="Prabahar V."/>
            <person name="Matsumoto G.I."/>
            <person name="Stackebrandt E."/>
            <person name="Shivaji S."/>
        </authorList>
    </citation>
    <scope>NUCLEOTIDE SEQUENCE [LARGE SCALE GENOMIC DNA]</scope>
    <source>
        <strain evidence="1 2">CMS 76or</strain>
    </source>
</reference>
<name>A0A0A6VPP0_KOCRO</name>
<keyword evidence="2" id="KW-1185">Reference proteome</keyword>
<dbReference type="Proteomes" id="UP000030466">
    <property type="component" value="Unassembled WGS sequence"/>
</dbReference>
<proteinExistence type="predicted"/>
<comment type="caution">
    <text evidence="1">The sequence shown here is derived from an EMBL/GenBank/DDBJ whole genome shotgun (WGS) entry which is preliminary data.</text>
</comment>